<dbReference type="InterPro" id="IPR041698">
    <property type="entry name" value="Methyltransf_25"/>
</dbReference>
<dbReference type="SUPFAM" id="SSF53335">
    <property type="entry name" value="S-adenosyl-L-methionine-dependent methyltransferases"/>
    <property type="match status" value="1"/>
</dbReference>
<comment type="caution">
    <text evidence="3">The sequence shown here is derived from an EMBL/GenBank/DDBJ whole genome shotgun (WGS) entry which is preliminary data.</text>
</comment>
<dbReference type="EMBL" id="BJZO01000076">
    <property type="protein sequence ID" value="GEO82392.1"/>
    <property type="molecule type" value="Genomic_DNA"/>
</dbReference>
<dbReference type="PROSITE" id="PS00092">
    <property type="entry name" value="N6_MTASE"/>
    <property type="match status" value="1"/>
</dbReference>
<gene>
    <name evidence="3" type="ORF">ROR02_25230</name>
</gene>
<feature type="region of interest" description="Disordered" evidence="1">
    <location>
        <begin position="1"/>
        <end position="36"/>
    </location>
</feature>
<dbReference type="Proteomes" id="UP000321567">
    <property type="component" value="Unassembled WGS sequence"/>
</dbReference>
<dbReference type="GO" id="GO:0008168">
    <property type="term" value="F:methyltransferase activity"/>
    <property type="evidence" value="ECO:0007669"/>
    <property type="project" value="UniProtKB-KW"/>
</dbReference>
<organism evidence="3 4">
    <name type="scientific">Pararhodospirillum oryzae</name>
    <dbReference type="NCBI Taxonomy" id="478448"/>
    <lineage>
        <taxon>Bacteria</taxon>
        <taxon>Pseudomonadati</taxon>
        <taxon>Pseudomonadota</taxon>
        <taxon>Alphaproteobacteria</taxon>
        <taxon>Rhodospirillales</taxon>
        <taxon>Rhodospirillaceae</taxon>
        <taxon>Pararhodospirillum</taxon>
    </lineage>
</organism>
<dbReference type="InterPro" id="IPR029063">
    <property type="entry name" value="SAM-dependent_MTases_sf"/>
</dbReference>
<dbReference type="CDD" id="cd02440">
    <property type="entry name" value="AdoMet_MTases"/>
    <property type="match status" value="1"/>
</dbReference>
<dbReference type="InterPro" id="IPR002052">
    <property type="entry name" value="DNA_methylase_N6_adenine_CS"/>
</dbReference>
<keyword evidence="4" id="KW-1185">Reference proteome</keyword>
<protein>
    <submittedName>
        <fullName evidence="3">Methyltransferase</fullName>
    </submittedName>
</protein>
<dbReference type="Gene3D" id="3.40.50.150">
    <property type="entry name" value="Vaccinia Virus protein VP39"/>
    <property type="match status" value="1"/>
</dbReference>
<dbReference type="GO" id="GO:0003676">
    <property type="term" value="F:nucleic acid binding"/>
    <property type="evidence" value="ECO:0007669"/>
    <property type="project" value="InterPro"/>
</dbReference>
<feature type="domain" description="Methyltransferase" evidence="2">
    <location>
        <begin position="82"/>
        <end position="154"/>
    </location>
</feature>
<dbReference type="InterPro" id="IPR050210">
    <property type="entry name" value="tRNA_Adenine-N(6)_MTase"/>
</dbReference>
<dbReference type="PANTHER" id="PTHR47739">
    <property type="entry name" value="TRNA1(VAL) (ADENINE(37)-N6)-METHYLTRANSFERASE"/>
    <property type="match status" value="1"/>
</dbReference>
<dbReference type="AlphaFoldDB" id="A0A512HAC7"/>
<keyword evidence="3" id="KW-0808">Transferase</keyword>
<evidence type="ECO:0000313" key="4">
    <source>
        <dbReference type="Proteomes" id="UP000321567"/>
    </source>
</evidence>
<dbReference type="PANTHER" id="PTHR47739:SF1">
    <property type="entry name" value="TRNA1(VAL) (ADENINE(37)-N6)-METHYLTRANSFERASE"/>
    <property type="match status" value="1"/>
</dbReference>
<reference evidence="3 4" key="1">
    <citation type="submission" date="2019-07" db="EMBL/GenBank/DDBJ databases">
        <title>Whole genome shotgun sequence of Rhodospirillum oryzae NBRC 107573.</title>
        <authorList>
            <person name="Hosoyama A."/>
            <person name="Uohara A."/>
            <person name="Ohji S."/>
            <person name="Ichikawa N."/>
        </authorList>
    </citation>
    <scope>NUCLEOTIDE SEQUENCE [LARGE SCALE GENOMIC DNA]</scope>
    <source>
        <strain evidence="3 4">NBRC 107573</strain>
    </source>
</reference>
<name>A0A512HAC7_9PROT</name>
<dbReference type="Pfam" id="PF13649">
    <property type="entry name" value="Methyltransf_25"/>
    <property type="match status" value="1"/>
</dbReference>
<feature type="compositionally biased region" description="Pro residues" evidence="1">
    <location>
        <begin position="1"/>
        <end position="20"/>
    </location>
</feature>
<proteinExistence type="predicted"/>
<keyword evidence="3" id="KW-0489">Methyltransferase</keyword>
<dbReference type="OrthoDB" id="5489421at2"/>
<evidence type="ECO:0000313" key="3">
    <source>
        <dbReference type="EMBL" id="GEO82392.1"/>
    </source>
</evidence>
<accession>A0A512HAC7</accession>
<dbReference type="GO" id="GO:0032259">
    <property type="term" value="P:methylation"/>
    <property type="evidence" value="ECO:0007669"/>
    <property type="project" value="UniProtKB-KW"/>
</dbReference>
<evidence type="ECO:0000256" key="1">
    <source>
        <dbReference type="SAM" id="MobiDB-lite"/>
    </source>
</evidence>
<evidence type="ECO:0000259" key="2">
    <source>
        <dbReference type="Pfam" id="PF13649"/>
    </source>
</evidence>
<sequence>MTLPRPPAALPPGISPPAPGISPGAAFDSPPSGRGERAALPWREDALLGGRVRLLQPLHGYRAALDPVFLAASVAAAPGSRILEAGCGTGAALLCLARRRPDLVLTGLEIQALPAALAAWSAERLGLAASVRVWEGDLARPPPELRLAFDAVFTNPPYLAAGRATTAPDPQRRLAHHEAEGLPLNAWIRACLARVRPGGHLHAIHRADRLDALLGALAGFAGDVTVFPLWPRQGQPAGRVIVRARKGARGPLRLLSGMVLHPDHASGYTPAAEAVLRHGAALDLDPPA</sequence>